<evidence type="ECO:0000256" key="1">
    <source>
        <dbReference type="SAM" id="Phobius"/>
    </source>
</evidence>
<accession>A0A1F6V9W7</accession>
<feature type="transmembrane region" description="Helical" evidence="1">
    <location>
        <begin position="102"/>
        <end position="122"/>
    </location>
</feature>
<gene>
    <name evidence="2" type="ORF">A2642_04800</name>
</gene>
<dbReference type="EMBL" id="MFTJ01000011">
    <property type="protein sequence ID" value="OGI66431.1"/>
    <property type="molecule type" value="Genomic_DNA"/>
</dbReference>
<feature type="transmembrane region" description="Helical" evidence="1">
    <location>
        <begin position="128"/>
        <end position="147"/>
    </location>
</feature>
<evidence type="ECO:0000313" key="2">
    <source>
        <dbReference type="EMBL" id="OGI66431.1"/>
    </source>
</evidence>
<keyword evidence="1" id="KW-0472">Membrane</keyword>
<proteinExistence type="predicted"/>
<keyword evidence="1" id="KW-1133">Transmembrane helix</keyword>
<protein>
    <recommendedName>
        <fullName evidence="4">SMODS and SLOG-associating 2TM effector domain-containing protein</fullName>
    </recommendedName>
</protein>
<reference evidence="2 3" key="1">
    <citation type="journal article" date="2016" name="Nat. Commun.">
        <title>Thousands of microbial genomes shed light on interconnected biogeochemical processes in an aquifer system.</title>
        <authorList>
            <person name="Anantharaman K."/>
            <person name="Brown C.T."/>
            <person name="Hug L.A."/>
            <person name="Sharon I."/>
            <person name="Castelle C.J."/>
            <person name="Probst A.J."/>
            <person name="Thomas B.C."/>
            <person name="Singh A."/>
            <person name="Wilkins M.J."/>
            <person name="Karaoz U."/>
            <person name="Brodie E.L."/>
            <person name="Williams K.H."/>
            <person name="Hubbard S.S."/>
            <person name="Banfield J.F."/>
        </authorList>
    </citation>
    <scope>NUCLEOTIDE SEQUENCE [LARGE SCALE GENOMIC DNA]</scope>
</reference>
<evidence type="ECO:0008006" key="4">
    <source>
        <dbReference type="Google" id="ProtNLM"/>
    </source>
</evidence>
<sequence>MKEQPSLPRETLEISLRIEQYNDIFSSFDIRPYSERSLSIDFLDEIKRAASDKDEGGIELMLHAPEKARDESIETTIKERLVAHFKRHYHLLLGKKRRVMKLGVSMVIMGVVSMVVATLIVFKDPSESIFLSFLLVFLEPAAWFLLWEGMDQIIFNSKNVSPDLDFYRKMYASHKRISFKSY</sequence>
<comment type="caution">
    <text evidence="2">The sequence shown here is derived from an EMBL/GenBank/DDBJ whole genome shotgun (WGS) entry which is preliminary data.</text>
</comment>
<keyword evidence="1" id="KW-0812">Transmembrane</keyword>
<name>A0A1F6V9W7_9BACT</name>
<dbReference type="AlphaFoldDB" id="A0A1F6V9W7"/>
<dbReference type="Proteomes" id="UP000178700">
    <property type="component" value="Unassembled WGS sequence"/>
</dbReference>
<evidence type="ECO:0000313" key="3">
    <source>
        <dbReference type="Proteomes" id="UP000178700"/>
    </source>
</evidence>
<organism evidence="2 3">
    <name type="scientific">Candidatus Nomurabacteria bacterium RIFCSPHIGHO2_01_FULL_39_10</name>
    <dbReference type="NCBI Taxonomy" id="1801733"/>
    <lineage>
        <taxon>Bacteria</taxon>
        <taxon>Candidatus Nomuraibacteriota</taxon>
    </lineage>
</organism>